<evidence type="ECO:0000313" key="1">
    <source>
        <dbReference type="EMBL" id="QJB30574.1"/>
    </source>
</evidence>
<keyword evidence="4" id="KW-1185">Reference proteome</keyword>
<dbReference type="KEGG" id="coy:HF329_04370"/>
<dbReference type="Gene3D" id="3.10.450.50">
    <property type="match status" value="1"/>
</dbReference>
<reference evidence="3" key="1">
    <citation type="submission" date="2020-04" db="EMBL/GenBank/DDBJ databases">
        <authorList>
            <person name="Kittiwongwattana C."/>
        </authorList>
    </citation>
    <scope>NUCLEOTIDE SEQUENCE [LARGE SCALE GENOMIC DNA]</scope>
    <source>
        <strain evidence="2">1303</strain>
        <strain evidence="3">1310</strain>
    </source>
</reference>
<sequence>MEDSKNLKAFFERYAAANNNNDLNSIAGFYAESFIAAAPQGNGAFKNDDSFIRWLEQVEQFNRQTGMRHLQVVNIKEMPISTGYTQATVTWGAKFEKTGDELITFDISYFLYLTGGPKIIMYISHEDQEVVMRQKGLL</sequence>
<evidence type="ECO:0000313" key="3">
    <source>
        <dbReference type="Proteomes" id="UP000502421"/>
    </source>
</evidence>
<name>A0AAE6ZDC7_9BACT</name>
<dbReference type="InterPro" id="IPR032710">
    <property type="entry name" value="NTF2-like_dom_sf"/>
</dbReference>
<evidence type="ECO:0008006" key="5">
    <source>
        <dbReference type="Google" id="ProtNLM"/>
    </source>
</evidence>
<evidence type="ECO:0000313" key="2">
    <source>
        <dbReference type="EMBL" id="QJB37073.1"/>
    </source>
</evidence>
<dbReference type="Proteomes" id="UP000502421">
    <property type="component" value="Chromosome"/>
</dbReference>
<dbReference type="Proteomes" id="UP000503144">
    <property type="component" value="Chromosome"/>
</dbReference>
<organism evidence="1 3">
    <name type="scientific">Chitinophaga oryzae</name>
    <dbReference type="NCBI Taxonomy" id="2725414"/>
    <lineage>
        <taxon>Bacteria</taxon>
        <taxon>Pseudomonadati</taxon>
        <taxon>Bacteroidota</taxon>
        <taxon>Chitinophagia</taxon>
        <taxon>Chitinophagales</taxon>
        <taxon>Chitinophagaceae</taxon>
        <taxon>Chitinophaga</taxon>
    </lineage>
</organism>
<dbReference type="RefSeq" id="WP_168802852.1">
    <property type="nucleotide sequence ID" value="NZ_CP051204.2"/>
</dbReference>
<dbReference type="AlphaFoldDB" id="A0AAE6ZDC7"/>
<reference evidence="1" key="2">
    <citation type="submission" date="2020-09" db="EMBL/GenBank/DDBJ databases">
        <authorList>
            <person name="Kittiwongwattana C."/>
        </authorList>
    </citation>
    <scope>NUCLEOTIDE SEQUENCE</scope>
    <source>
        <strain evidence="1">1310</strain>
    </source>
</reference>
<dbReference type="EMBL" id="CP051204">
    <property type="protein sequence ID" value="QJB37073.1"/>
    <property type="molecule type" value="Genomic_DNA"/>
</dbReference>
<gene>
    <name evidence="2" type="ORF">HF324_04070</name>
    <name evidence="1" type="ORF">HF329_04370</name>
</gene>
<proteinExistence type="predicted"/>
<dbReference type="SUPFAM" id="SSF54427">
    <property type="entry name" value="NTF2-like"/>
    <property type="match status" value="1"/>
</dbReference>
<dbReference type="EMBL" id="CP051205">
    <property type="protein sequence ID" value="QJB30574.1"/>
    <property type="molecule type" value="Genomic_DNA"/>
</dbReference>
<protein>
    <recommendedName>
        <fullName evidence="5">Nuclear transport factor 2 family protein</fullName>
    </recommendedName>
</protein>
<evidence type="ECO:0000313" key="4">
    <source>
        <dbReference type="Proteomes" id="UP000503144"/>
    </source>
</evidence>
<accession>A0AAE6ZDC7</accession>